<keyword evidence="2" id="KW-1185">Reference proteome</keyword>
<protein>
    <submittedName>
        <fullName evidence="1">Uncharacterized protein</fullName>
    </submittedName>
</protein>
<proteinExistence type="predicted"/>
<dbReference type="Proteomes" id="UP001415857">
    <property type="component" value="Unassembled WGS sequence"/>
</dbReference>
<dbReference type="EMBL" id="JBBPBK010000008">
    <property type="protein sequence ID" value="KAK9280653.1"/>
    <property type="molecule type" value="Genomic_DNA"/>
</dbReference>
<gene>
    <name evidence="1" type="ORF">L1049_014350</name>
</gene>
<evidence type="ECO:0000313" key="1">
    <source>
        <dbReference type="EMBL" id="KAK9280653.1"/>
    </source>
</evidence>
<sequence length="82" mass="9629">MGEGLPIRRGDIFHASNRLRKLKLNKRALEVMEWVIRERPYRPKQLDYYLLEFTSKIPGISRGEGLFSRIPLSYKMSCSTTI</sequence>
<name>A0AAP0RMP8_LIQFO</name>
<organism evidence="1 2">
    <name type="scientific">Liquidambar formosana</name>
    <name type="common">Formosan gum</name>
    <dbReference type="NCBI Taxonomy" id="63359"/>
    <lineage>
        <taxon>Eukaryota</taxon>
        <taxon>Viridiplantae</taxon>
        <taxon>Streptophyta</taxon>
        <taxon>Embryophyta</taxon>
        <taxon>Tracheophyta</taxon>
        <taxon>Spermatophyta</taxon>
        <taxon>Magnoliopsida</taxon>
        <taxon>eudicotyledons</taxon>
        <taxon>Gunneridae</taxon>
        <taxon>Pentapetalae</taxon>
        <taxon>Saxifragales</taxon>
        <taxon>Altingiaceae</taxon>
        <taxon>Liquidambar</taxon>
    </lineage>
</organism>
<evidence type="ECO:0000313" key="2">
    <source>
        <dbReference type="Proteomes" id="UP001415857"/>
    </source>
</evidence>
<comment type="caution">
    <text evidence="1">The sequence shown here is derived from an EMBL/GenBank/DDBJ whole genome shotgun (WGS) entry which is preliminary data.</text>
</comment>
<accession>A0AAP0RMP8</accession>
<reference evidence="1 2" key="1">
    <citation type="journal article" date="2024" name="Plant J.">
        <title>Genome sequences and population genomics reveal climatic adaptation and genomic divergence between two closely related sweetgum species.</title>
        <authorList>
            <person name="Xu W.Q."/>
            <person name="Ren C.Q."/>
            <person name="Zhang X.Y."/>
            <person name="Comes H.P."/>
            <person name="Liu X.H."/>
            <person name="Li Y.G."/>
            <person name="Kettle C.J."/>
            <person name="Jalonen R."/>
            <person name="Gaisberger H."/>
            <person name="Ma Y.Z."/>
            <person name="Qiu Y.X."/>
        </authorList>
    </citation>
    <scope>NUCLEOTIDE SEQUENCE [LARGE SCALE GENOMIC DNA]</scope>
    <source>
        <strain evidence="1">Hangzhou</strain>
    </source>
</reference>
<dbReference type="AlphaFoldDB" id="A0AAP0RMP8"/>